<reference evidence="2" key="1">
    <citation type="journal article" date="2022" name="bioRxiv">
        <title>Sequencing and chromosome-scale assembly of the giantPleurodeles waltlgenome.</title>
        <authorList>
            <person name="Brown T."/>
            <person name="Elewa A."/>
            <person name="Iarovenko S."/>
            <person name="Subramanian E."/>
            <person name="Araus A.J."/>
            <person name="Petzold A."/>
            <person name="Susuki M."/>
            <person name="Suzuki K.-i.T."/>
            <person name="Hayashi T."/>
            <person name="Toyoda A."/>
            <person name="Oliveira C."/>
            <person name="Osipova E."/>
            <person name="Leigh N.D."/>
            <person name="Simon A."/>
            <person name="Yun M.H."/>
        </authorList>
    </citation>
    <scope>NUCLEOTIDE SEQUENCE</scope>
    <source>
        <strain evidence="2">20211129_DDA</strain>
        <tissue evidence="2">Liver</tissue>
    </source>
</reference>
<evidence type="ECO:0000313" key="3">
    <source>
        <dbReference type="Proteomes" id="UP001066276"/>
    </source>
</evidence>
<protein>
    <submittedName>
        <fullName evidence="2">Uncharacterized protein</fullName>
    </submittedName>
</protein>
<dbReference type="Proteomes" id="UP001066276">
    <property type="component" value="Chromosome 12"/>
</dbReference>
<evidence type="ECO:0000256" key="1">
    <source>
        <dbReference type="SAM" id="MobiDB-lite"/>
    </source>
</evidence>
<organism evidence="2 3">
    <name type="scientific">Pleurodeles waltl</name>
    <name type="common">Iberian ribbed newt</name>
    <dbReference type="NCBI Taxonomy" id="8319"/>
    <lineage>
        <taxon>Eukaryota</taxon>
        <taxon>Metazoa</taxon>
        <taxon>Chordata</taxon>
        <taxon>Craniata</taxon>
        <taxon>Vertebrata</taxon>
        <taxon>Euteleostomi</taxon>
        <taxon>Amphibia</taxon>
        <taxon>Batrachia</taxon>
        <taxon>Caudata</taxon>
        <taxon>Salamandroidea</taxon>
        <taxon>Salamandridae</taxon>
        <taxon>Pleurodelinae</taxon>
        <taxon>Pleurodeles</taxon>
    </lineage>
</organism>
<keyword evidence="3" id="KW-1185">Reference proteome</keyword>
<feature type="region of interest" description="Disordered" evidence="1">
    <location>
        <begin position="76"/>
        <end position="122"/>
    </location>
</feature>
<dbReference type="AlphaFoldDB" id="A0AAV7KNH6"/>
<comment type="caution">
    <text evidence="2">The sequence shown here is derived from an EMBL/GenBank/DDBJ whole genome shotgun (WGS) entry which is preliminary data.</text>
</comment>
<name>A0AAV7KNH6_PLEWA</name>
<evidence type="ECO:0000313" key="2">
    <source>
        <dbReference type="EMBL" id="KAJ1080547.1"/>
    </source>
</evidence>
<gene>
    <name evidence="2" type="ORF">NDU88_000743</name>
</gene>
<proteinExistence type="predicted"/>
<sequence>MRGTREAEFEVRITNVPAPKPLRLRVKVGLTPVAGSSHDKRLLYSVREGGCEKGAVNHCSRAGKAHSQAAHELAFAHSPAAPRGARRQRAPLHDRSARPGCPSARRLNGRDGRGRAPRALTE</sequence>
<dbReference type="EMBL" id="JANPWB010000016">
    <property type="protein sequence ID" value="KAJ1080547.1"/>
    <property type="molecule type" value="Genomic_DNA"/>
</dbReference>
<accession>A0AAV7KNH6</accession>